<name>A0A1Y5EGB8_COLPS</name>
<dbReference type="EMBL" id="MAAF01000044">
    <property type="protein sequence ID" value="OUR81681.1"/>
    <property type="molecule type" value="Genomic_DNA"/>
</dbReference>
<proteinExistence type="predicted"/>
<organism evidence="1 2">
    <name type="scientific">Colwellia psychrerythraea</name>
    <name type="common">Vibrio psychroerythus</name>
    <dbReference type="NCBI Taxonomy" id="28229"/>
    <lineage>
        <taxon>Bacteria</taxon>
        <taxon>Pseudomonadati</taxon>
        <taxon>Pseudomonadota</taxon>
        <taxon>Gammaproteobacteria</taxon>
        <taxon>Alteromonadales</taxon>
        <taxon>Colwelliaceae</taxon>
        <taxon>Colwellia</taxon>
    </lineage>
</organism>
<evidence type="ECO:0000313" key="1">
    <source>
        <dbReference type="EMBL" id="OUR81681.1"/>
    </source>
</evidence>
<protein>
    <submittedName>
        <fullName evidence="1">Uncharacterized protein</fullName>
    </submittedName>
</protein>
<evidence type="ECO:0000313" key="2">
    <source>
        <dbReference type="Proteomes" id="UP000243053"/>
    </source>
</evidence>
<gene>
    <name evidence="1" type="ORF">A9Q75_07180</name>
</gene>
<comment type="caution">
    <text evidence="1">The sequence shown here is derived from an EMBL/GenBank/DDBJ whole genome shotgun (WGS) entry which is preliminary data.</text>
</comment>
<dbReference type="AlphaFoldDB" id="A0A1Y5EGB8"/>
<sequence length="130" mass="14768">MNCNDLTNFQISERVKFELTKRGLSLRKCCDGFNSKYKADIEAGSPPLDKDFVQRIKKNKFEVSSKRVSKLCDFLGISVSTTNAPRELKLRKEFLQIEDAIQGNPELERQVRGLLRNITQLANTSTLQGS</sequence>
<dbReference type="Proteomes" id="UP000243053">
    <property type="component" value="Unassembled WGS sequence"/>
</dbReference>
<accession>A0A1Y5EGB8</accession>
<reference evidence="2" key="1">
    <citation type="journal article" date="2017" name="Proc. Natl. Acad. Sci. U.S.A.">
        <title>Simulation of Deepwater Horizon oil plume reveals substrate specialization within a complex community of hydrocarbon degraders.</title>
        <authorList>
            <person name="Hu P."/>
            <person name="Dubinsky E.A."/>
            <person name="Probst A.J."/>
            <person name="Wang J."/>
            <person name="Sieber C.M.K."/>
            <person name="Tom L.M."/>
            <person name="Gardinali P."/>
            <person name="Banfield J.F."/>
            <person name="Atlas R.M."/>
            <person name="Andersen G.L."/>
        </authorList>
    </citation>
    <scope>NUCLEOTIDE SEQUENCE [LARGE SCALE GENOMIC DNA]</scope>
</reference>